<keyword evidence="10 14" id="KW-0472">Membrane</keyword>
<reference evidence="16 18" key="1">
    <citation type="submission" date="2017-06" db="EMBL/GenBank/DDBJ databases">
        <title>A platform for efficient transgenesis in Macrostomum lignano, a flatworm model organism for stem cell research.</title>
        <authorList>
            <person name="Berezikov E."/>
        </authorList>
    </citation>
    <scope>NUCLEOTIDE SEQUENCE [LARGE SCALE GENOMIC DNA]</scope>
    <source>
        <strain evidence="16">DV1</strain>
        <tissue evidence="16">Whole organism</tissue>
    </source>
</reference>
<dbReference type="PANTHER" id="PTHR19359">
    <property type="entry name" value="CYTOCHROME B5"/>
    <property type="match status" value="1"/>
</dbReference>
<dbReference type="PRINTS" id="PR00363">
    <property type="entry name" value="CYTOCHROMEB5"/>
</dbReference>
<comment type="caution">
    <text evidence="16">The sequence shown here is derived from an EMBL/GenBank/DDBJ whole genome shotgun (WGS) entry which is preliminary data.</text>
</comment>
<evidence type="ECO:0000256" key="4">
    <source>
        <dbReference type="ARBA" id="ARBA00022692"/>
    </source>
</evidence>
<keyword evidence="6" id="KW-0256">Endoplasmic reticulum</keyword>
<evidence type="ECO:0000259" key="15">
    <source>
        <dbReference type="PROSITE" id="PS50255"/>
    </source>
</evidence>
<evidence type="ECO:0000313" key="16">
    <source>
        <dbReference type="EMBL" id="PAA61650.1"/>
    </source>
</evidence>
<dbReference type="GO" id="GO:0046872">
    <property type="term" value="F:metal ion binding"/>
    <property type="evidence" value="ECO:0007669"/>
    <property type="project" value="UniProtKB-KW"/>
</dbReference>
<evidence type="ECO:0000256" key="13">
    <source>
        <dbReference type="ARBA" id="ARBA00039806"/>
    </source>
</evidence>
<evidence type="ECO:0000256" key="11">
    <source>
        <dbReference type="ARBA" id="ARBA00037877"/>
    </source>
</evidence>
<evidence type="ECO:0000256" key="7">
    <source>
        <dbReference type="ARBA" id="ARBA00022848"/>
    </source>
</evidence>
<keyword evidence="7" id="KW-0492">Microsome</keyword>
<dbReference type="EMBL" id="NIVC01002009">
    <property type="protein sequence ID" value="PAA61650.1"/>
    <property type="molecule type" value="Genomic_DNA"/>
</dbReference>
<feature type="transmembrane region" description="Helical" evidence="14">
    <location>
        <begin position="67"/>
        <end position="86"/>
    </location>
</feature>
<protein>
    <recommendedName>
        <fullName evidence="13">Cytochrome b5</fullName>
    </recommendedName>
</protein>
<dbReference type="Proteomes" id="UP000215902">
    <property type="component" value="Unassembled WGS sequence"/>
</dbReference>
<evidence type="ECO:0000313" key="18">
    <source>
        <dbReference type="Proteomes" id="UP000215902"/>
    </source>
</evidence>
<keyword evidence="18" id="KW-1185">Reference proteome</keyword>
<dbReference type="GO" id="GO:0020037">
    <property type="term" value="F:heme binding"/>
    <property type="evidence" value="ECO:0007669"/>
    <property type="project" value="TreeGrafter"/>
</dbReference>
<keyword evidence="5" id="KW-0479">Metal-binding</keyword>
<dbReference type="SUPFAM" id="SSF55856">
    <property type="entry name" value="Cytochrome b5-like heme/steroid binding domain"/>
    <property type="match status" value="1"/>
</dbReference>
<keyword evidence="14" id="KW-1133">Transmembrane helix</keyword>
<evidence type="ECO:0000256" key="12">
    <source>
        <dbReference type="ARBA" id="ARBA00038168"/>
    </source>
</evidence>
<dbReference type="Gene3D" id="3.10.120.10">
    <property type="entry name" value="Cytochrome b5-like heme/steroid binding domain"/>
    <property type="match status" value="1"/>
</dbReference>
<dbReference type="PANTHER" id="PTHR19359:SF150">
    <property type="entry name" value="CYTOCHROME B5"/>
    <property type="match status" value="1"/>
</dbReference>
<evidence type="ECO:0000256" key="6">
    <source>
        <dbReference type="ARBA" id="ARBA00022824"/>
    </source>
</evidence>
<feature type="non-terminal residue" evidence="16">
    <location>
        <position position="1"/>
    </location>
</feature>
<evidence type="ECO:0000313" key="17">
    <source>
        <dbReference type="EMBL" id="PAA80814.1"/>
    </source>
</evidence>
<feature type="domain" description="Cytochrome b5 heme-binding" evidence="15">
    <location>
        <begin position="1"/>
        <end position="42"/>
    </location>
</feature>
<name>A0A267EJF5_9PLAT</name>
<dbReference type="InterPro" id="IPR036400">
    <property type="entry name" value="Cyt_B5-like_heme/steroid_sf"/>
</dbReference>
<keyword evidence="8" id="KW-0249">Electron transport</keyword>
<dbReference type="AlphaFoldDB" id="A0A267EJF5"/>
<keyword evidence="4 14" id="KW-0812">Transmembrane</keyword>
<evidence type="ECO:0000256" key="3">
    <source>
        <dbReference type="ARBA" id="ARBA00022617"/>
    </source>
</evidence>
<organism evidence="16 18">
    <name type="scientific">Macrostomum lignano</name>
    <dbReference type="NCBI Taxonomy" id="282301"/>
    <lineage>
        <taxon>Eukaryota</taxon>
        <taxon>Metazoa</taxon>
        <taxon>Spiralia</taxon>
        <taxon>Lophotrochozoa</taxon>
        <taxon>Platyhelminthes</taxon>
        <taxon>Rhabditophora</taxon>
        <taxon>Macrostomorpha</taxon>
        <taxon>Macrostomida</taxon>
        <taxon>Macrostomidae</taxon>
        <taxon>Macrostomum</taxon>
    </lineage>
</organism>
<dbReference type="OrthoDB" id="260519at2759"/>
<sequence length="90" mass="9535">HPGGEEVILEQGGGYSTEAFEDVGHSTDAREMMEKYLIGEVLEKEKKSSLTAVGPESKGAGAGDNGGSWTGFIIPIGVLLAAYLIYKYVL</sequence>
<comment type="similarity">
    <text evidence="12">Belongs to the cytochrome b5 family.</text>
</comment>
<evidence type="ECO:0000256" key="10">
    <source>
        <dbReference type="ARBA" id="ARBA00023136"/>
    </source>
</evidence>
<dbReference type="InterPro" id="IPR050668">
    <property type="entry name" value="Cytochrome_b5"/>
</dbReference>
<dbReference type="Pfam" id="PF00173">
    <property type="entry name" value="Cyt-b5"/>
    <property type="match status" value="1"/>
</dbReference>
<dbReference type="PROSITE" id="PS50255">
    <property type="entry name" value="CYTOCHROME_B5_2"/>
    <property type="match status" value="1"/>
</dbReference>
<dbReference type="STRING" id="282301.A0A267EJF5"/>
<evidence type="ECO:0000256" key="2">
    <source>
        <dbReference type="ARBA" id="ARBA00022448"/>
    </source>
</evidence>
<dbReference type="GO" id="GO:0005789">
    <property type="term" value="C:endoplasmic reticulum membrane"/>
    <property type="evidence" value="ECO:0007669"/>
    <property type="project" value="UniProtKB-SubCell"/>
</dbReference>
<proteinExistence type="inferred from homology"/>
<gene>
    <name evidence="16" type="ORF">BOX15_Mlig031087g3</name>
    <name evidence="17" type="ORF">BOX15_Mlig031087g4</name>
</gene>
<evidence type="ECO:0000256" key="1">
    <source>
        <dbReference type="ARBA" id="ARBA00004131"/>
    </source>
</evidence>
<keyword evidence="9" id="KW-0408">Iron</keyword>
<evidence type="ECO:0000256" key="14">
    <source>
        <dbReference type="SAM" id="Phobius"/>
    </source>
</evidence>
<dbReference type="InterPro" id="IPR001199">
    <property type="entry name" value="Cyt_B5-like_heme/steroid-bd"/>
</dbReference>
<accession>A0A267EJF5</accession>
<evidence type="ECO:0000256" key="8">
    <source>
        <dbReference type="ARBA" id="ARBA00022982"/>
    </source>
</evidence>
<keyword evidence="2" id="KW-0813">Transport</keyword>
<evidence type="ECO:0000256" key="5">
    <source>
        <dbReference type="ARBA" id="ARBA00022723"/>
    </source>
</evidence>
<comment type="subcellular location">
    <subcellularLocation>
        <location evidence="1">Endoplasmic reticulum membrane</location>
        <topology evidence="1">Single-pass membrane protein</topology>
        <orientation evidence="1">Cytoplasmic side</orientation>
    </subcellularLocation>
    <subcellularLocation>
        <location evidence="11">Microsome membrane</location>
        <topology evidence="11">Single-pass membrane protein</topology>
        <orientation evidence="11">Cytoplasmic side</orientation>
    </subcellularLocation>
</comment>
<evidence type="ECO:0000256" key="9">
    <source>
        <dbReference type="ARBA" id="ARBA00023004"/>
    </source>
</evidence>
<dbReference type="EMBL" id="NIVC01000566">
    <property type="protein sequence ID" value="PAA80814.1"/>
    <property type="molecule type" value="Genomic_DNA"/>
</dbReference>
<keyword evidence="3" id="KW-0349">Heme</keyword>